<keyword evidence="10" id="KW-1185">Reference proteome</keyword>
<evidence type="ECO:0000259" key="8">
    <source>
        <dbReference type="Pfam" id="PF04116"/>
    </source>
</evidence>
<keyword evidence="4" id="KW-0560">Oxidoreductase</keyword>
<evidence type="ECO:0000256" key="4">
    <source>
        <dbReference type="ARBA" id="ARBA00023002"/>
    </source>
</evidence>
<feature type="transmembrane region" description="Helical" evidence="7">
    <location>
        <begin position="46"/>
        <end position="67"/>
    </location>
</feature>
<dbReference type="InterPro" id="IPR006694">
    <property type="entry name" value="Fatty_acid_hydroxylase"/>
</dbReference>
<keyword evidence="5" id="KW-0443">Lipid metabolism</keyword>
<dbReference type="EMBL" id="CP098747">
    <property type="protein sequence ID" value="USG62741.1"/>
    <property type="molecule type" value="Genomic_DNA"/>
</dbReference>
<organism evidence="9 10">
    <name type="scientific">Sneathiella marina</name>
    <dbReference type="NCBI Taxonomy" id="2950108"/>
    <lineage>
        <taxon>Bacteria</taxon>
        <taxon>Pseudomonadati</taxon>
        <taxon>Pseudomonadota</taxon>
        <taxon>Alphaproteobacteria</taxon>
        <taxon>Sneathiellales</taxon>
        <taxon>Sneathiellaceae</taxon>
        <taxon>Sneathiella</taxon>
    </lineage>
</organism>
<evidence type="ECO:0000256" key="7">
    <source>
        <dbReference type="SAM" id="Phobius"/>
    </source>
</evidence>
<evidence type="ECO:0000313" key="9">
    <source>
        <dbReference type="EMBL" id="USG62741.1"/>
    </source>
</evidence>
<feature type="domain" description="Fatty acid hydroxylase" evidence="8">
    <location>
        <begin position="82"/>
        <end position="217"/>
    </location>
</feature>
<evidence type="ECO:0000256" key="3">
    <source>
        <dbReference type="ARBA" id="ARBA00022989"/>
    </source>
</evidence>
<evidence type="ECO:0000256" key="2">
    <source>
        <dbReference type="ARBA" id="ARBA00022692"/>
    </source>
</evidence>
<name>A0ABY4WDP4_9PROT</name>
<protein>
    <submittedName>
        <fullName evidence="9">Sterol desaturase family protein</fullName>
    </submittedName>
</protein>
<keyword evidence="6 7" id="KW-0472">Membrane</keyword>
<accession>A0ABY4WDP4</accession>
<keyword evidence="3 7" id="KW-1133">Transmembrane helix</keyword>
<feature type="transmembrane region" description="Helical" evidence="7">
    <location>
        <begin position="79"/>
        <end position="96"/>
    </location>
</feature>
<keyword evidence="2 7" id="KW-0812">Transmembrane</keyword>
<dbReference type="PANTHER" id="PTHR21624">
    <property type="entry name" value="STEROL DESATURASE-RELATED PROTEIN"/>
    <property type="match status" value="1"/>
</dbReference>
<comment type="subcellular location">
    <subcellularLocation>
        <location evidence="1">Endomembrane system</location>
        <topology evidence="1">Multi-pass membrane protein</topology>
    </subcellularLocation>
</comment>
<evidence type="ECO:0000256" key="5">
    <source>
        <dbReference type="ARBA" id="ARBA00023098"/>
    </source>
</evidence>
<dbReference type="RefSeq" id="WP_251936815.1">
    <property type="nucleotide sequence ID" value="NZ_CP098747.1"/>
</dbReference>
<evidence type="ECO:0000313" key="10">
    <source>
        <dbReference type="Proteomes" id="UP001056291"/>
    </source>
</evidence>
<feature type="transmembrane region" description="Helical" evidence="7">
    <location>
        <begin position="137"/>
        <end position="155"/>
    </location>
</feature>
<reference evidence="9" key="1">
    <citation type="submission" date="2022-06" db="EMBL/GenBank/DDBJ databases">
        <title>Sneathiella actinostolidae sp. nov., isolated from a sea anemonein the Western Pacific Ocean.</title>
        <authorList>
            <person name="Wei M.J."/>
        </authorList>
    </citation>
    <scope>NUCLEOTIDE SEQUENCE</scope>
    <source>
        <strain evidence="9">PHK-P5</strain>
    </source>
</reference>
<gene>
    <name evidence="9" type="ORF">NBZ79_07090</name>
</gene>
<sequence>MNLPDPVTFAIPAFILLILAEALTGRFAPKKSNYEMRDSAASLIMGLGNFAIGLVNLGFVSAISLWVYEYRLFDIGYHWWAFVLVFFAEDFCYYWFHRLSHEHRFWWAAHINHHSSQYYNLSTALRQTWTGSFAGTWIPWLLLSLIGFPLALIVFQKGISLVYQFWIHTEAIHKMWRPVEAVMNTPSHHRVHHAINPQYLDANYAGVFIIWDRLFGSFVPEDENEPCRYGIVKQIASFNPLVIAFHEWAGIVSDIRQAKSLKAAFLHCFGPPGWSEDGSRLTSRMIKQREAERLEKLAD</sequence>
<dbReference type="Pfam" id="PF04116">
    <property type="entry name" value="FA_hydroxylase"/>
    <property type="match status" value="1"/>
</dbReference>
<proteinExistence type="predicted"/>
<dbReference type="Proteomes" id="UP001056291">
    <property type="component" value="Chromosome"/>
</dbReference>
<evidence type="ECO:0000256" key="1">
    <source>
        <dbReference type="ARBA" id="ARBA00004127"/>
    </source>
</evidence>
<evidence type="ECO:0000256" key="6">
    <source>
        <dbReference type="ARBA" id="ARBA00023136"/>
    </source>
</evidence>
<dbReference type="PANTHER" id="PTHR21624:SF1">
    <property type="entry name" value="ALKYLGLYCEROL MONOOXYGENASE"/>
    <property type="match status" value="1"/>
</dbReference>
<dbReference type="InterPro" id="IPR051689">
    <property type="entry name" value="Sterol_desaturase/TMEM195"/>
</dbReference>